<dbReference type="PANTHER" id="PTHR12277:SF64">
    <property type="entry name" value="SUPERFAMILY HYDROLASE, PUTATIVE (AFU_ORTHOLOGUE AFUA_3G01760)-RELATED"/>
    <property type="match status" value="1"/>
</dbReference>
<dbReference type="EMBL" id="BJWK01000018">
    <property type="protein sequence ID" value="GEM12026.1"/>
    <property type="molecule type" value="Genomic_DNA"/>
</dbReference>
<reference evidence="2 3" key="1">
    <citation type="submission" date="2019-07" db="EMBL/GenBank/DDBJ databases">
        <title>Rhodotorula toruloides NBRC10032 genome sequencing.</title>
        <authorList>
            <person name="Shida Y."/>
            <person name="Takaku H."/>
            <person name="Ogasawara W."/>
            <person name="Mori K."/>
        </authorList>
    </citation>
    <scope>NUCLEOTIDE SEQUENCE [LARGE SCALE GENOMIC DNA]</scope>
    <source>
        <strain evidence="2 3">NBRC10032</strain>
    </source>
</reference>
<dbReference type="PANTHER" id="PTHR12277">
    <property type="entry name" value="ALPHA/BETA HYDROLASE DOMAIN-CONTAINING PROTEIN"/>
    <property type="match status" value="1"/>
</dbReference>
<feature type="transmembrane region" description="Helical" evidence="1">
    <location>
        <begin position="12"/>
        <end position="33"/>
    </location>
</feature>
<proteinExistence type="predicted"/>
<protein>
    <submittedName>
        <fullName evidence="2">Alpha/beta superfamily hydrolase</fullName>
    </submittedName>
</protein>
<keyword evidence="2" id="KW-0378">Hydrolase</keyword>
<dbReference type="InterPro" id="IPR029058">
    <property type="entry name" value="AB_hydrolase_fold"/>
</dbReference>
<dbReference type="Gene3D" id="3.40.50.1820">
    <property type="entry name" value="alpha/beta hydrolase"/>
    <property type="match status" value="1"/>
</dbReference>
<dbReference type="GO" id="GO:0016020">
    <property type="term" value="C:membrane"/>
    <property type="evidence" value="ECO:0007669"/>
    <property type="project" value="TreeGrafter"/>
</dbReference>
<keyword evidence="1" id="KW-1133">Transmembrane helix</keyword>
<dbReference type="Proteomes" id="UP000321518">
    <property type="component" value="Unassembled WGS sequence"/>
</dbReference>
<dbReference type="GO" id="GO:0008474">
    <property type="term" value="F:palmitoyl-(protein) hydrolase activity"/>
    <property type="evidence" value="ECO:0007669"/>
    <property type="project" value="TreeGrafter"/>
</dbReference>
<comment type="caution">
    <text evidence="2">The sequence shown here is derived from an EMBL/GenBank/DDBJ whole genome shotgun (WGS) entry which is preliminary data.</text>
</comment>
<sequence>MSSAGPPWLFMLEVLIGLPTALWIYKCITLVLFQRKVIYMPWLPLGSRAEPLSGVTATGEMGEMRVKEVRIESPEPTKWSRRKVELRAIEVGRKDEENATAAERPHVVILYMQGNAGTPLNRLPLFRTLLCPRRTSSYSSGNPQTPPQSSPRVTLLAPAPRSYWLSTRATPTEHGILADYRASLAYLHATYGHDARYVVYGHSLGGAAAVGLLKQLQQGPFFPSERGNNALPSSQPRISGLILENPLPSIPFMVRALYPQRWLPYHWLGPLAFDRWDALGDLERLAEASKASSGAVRCLWIRSGKDEVIPLGTDEGVKAGELAGKDGVRRMFDAWVKATERDGGVARSKWVDVPGALHDLAYSERRWRDELRAFLADVGQDSAA</sequence>
<keyword evidence="1" id="KW-0812">Transmembrane</keyword>
<gene>
    <name evidence="2" type="ORF">Rt10032_c18g6043</name>
</gene>
<evidence type="ECO:0000313" key="2">
    <source>
        <dbReference type="EMBL" id="GEM12026.1"/>
    </source>
</evidence>
<dbReference type="AlphaFoldDB" id="A0A511KQ77"/>
<name>A0A511KQ77_RHOTO</name>
<keyword evidence="1" id="KW-0472">Membrane</keyword>
<organism evidence="2 3">
    <name type="scientific">Rhodotorula toruloides</name>
    <name type="common">Yeast</name>
    <name type="synonym">Rhodosporidium toruloides</name>
    <dbReference type="NCBI Taxonomy" id="5286"/>
    <lineage>
        <taxon>Eukaryota</taxon>
        <taxon>Fungi</taxon>
        <taxon>Dikarya</taxon>
        <taxon>Basidiomycota</taxon>
        <taxon>Pucciniomycotina</taxon>
        <taxon>Microbotryomycetes</taxon>
        <taxon>Sporidiobolales</taxon>
        <taxon>Sporidiobolaceae</taxon>
        <taxon>Rhodotorula</taxon>
    </lineage>
</organism>
<accession>A0A511KQ77</accession>
<evidence type="ECO:0000313" key="3">
    <source>
        <dbReference type="Proteomes" id="UP000321518"/>
    </source>
</evidence>
<dbReference type="OrthoDB" id="10249433at2759"/>
<evidence type="ECO:0000256" key="1">
    <source>
        <dbReference type="SAM" id="Phobius"/>
    </source>
</evidence>
<dbReference type="SUPFAM" id="SSF53474">
    <property type="entry name" value="alpha/beta-Hydrolases"/>
    <property type="match status" value="1"/>
</dbReference>